<keyword evidence="3" id="KW-1185">Reference proteome</keyword>
<feature type="region of interest" description="Disordered" evidence="1">
    <location>
        <begin position="235"/>
        <end position="254"/>
    </location>
</feature>
<dbReference type="AlphaFoldDB" id="A0AAD6YFY0"/>
<evidence type="ECO:0000256" key="1">
    <source>
        <dbReference type="SAM" id="MobiDB-lite"/>
    </source>
</evidence>
<name>A0AAD6YFY0_9AGAR</name>
<dbReference type="Proteomes" id="UP001219525">
    <property type="component" value="Unassembled WGS sequence"/>
</dbReference>
<comment type="caution">
    <text evidence="2">The sequence shown here is derived from an EMBL/GenBank/DDBJ whole genome shotgun (WGS) entry which is preliminary data.</text>
</comment>
<protein>
    <submittedName>
        <fullName evidence="2">Uncharacterized protein</fullName>
    </submittedName>
</protein>
<reference evidence="2" key="1">
    <citation type="submission" date="2023-03" db="EMBL/GenBank/DDBJ databases">
        <title>Massive genome expansion in bonnet fungi (Mycena s.s.) driven by repeated elements and novel gene families across ecological guilds.</title>
        <authorList>
            <consortium name="Lawrence Berkeley National Laboratory"/>
            <person name="Harder C.B."/>
            <person name="Miyauchi S."/>
            <person name="Viragh M."/>
            <person name="Kuo A."/>
            <person name="Thoen E."/>
            <person name="Andreopoulos B."/>
            <person name="Lu D."/>
            <person name="Skrede I."/>
            <person name="Drula E."/>
            <person name="Henrissat B."/>
            <person name="Morin E."/>
            <person name="Kohler A."/>
            <person name="Barry K."/>
            <person name="LaButti K."/>
            <person name="Morin E."/>
            <person name="Salamov A."/>
            <person name="Lipzen A."/>
            <person name="Mereny Z."/>
            <person name="Hegedus B."/>
            <person name="Baldrian P."/>
            <person name="Stursova M."/>
            <person name="Weitz H."/>
            <person name="Taylor A."/>
            <person name="Grigoriev I.V."/>
            <person name="Nagy L.G."/>
            <person name="Martin F."/>
            <person name="Kauserud H."/>
        </authorList>
    </citation>
    <scope>NUCLEOTIDE SEQUENCE</scope>
    <source>
        <strain evidence="2">9144</strain>
    </source>
</reference>
<gene>
    <name evidence="2" type="ORF">GGX14DRAFT_365957</name>
</gene>
<evidence type="ECO:0000313" key="2">
    <source>
        <dbReference type="EMBL" id="KAJ7207896.1"/>
    </source>
</evidence>
<organism evidence="2 3">
    <name type="scientific">Mycena pura</name>
    <dbReference type="NCBI Taxonomy" id="153505"/>
    <lineage>
        <taxon>Eukaryota</taxon>
        <taxon>Fungi</taxon>
        <taxon>Dikarya</taxon>
        <taxon>Basidiomycota</taxon>
        <taxon>Agaricomycotina</taxon>
        <taxon>Agaricomycetes</taxon>
        <taxon>Agaricomycetidae</taxon>
        <taxon>Agaricales</taxon>
        <taxon>Marasmiineae</taxon>
        <taxon>Mycenaceae</taxon>
        <taxon>Mycena</taxon>
    </lineage>
</organism>
<feature type="compositionally biased region" description="Basic and acidic residues" evidence="1">
    <location>
        <begin position="80"/>
        <end position="97"/>
    </location>
</feature>
<feature type="region of interest" description="Disordered" evidence="1">
    <location>
        <begin position="80"/>
        <end position="107"/>
    </location>
</feature>
<feature type="region of interest" description="Disordered" evidence="1">
    <location>
        <begin position="182"/>
        <end position="208"/>
    </location>
</feature>
<evidence type="ECO:0000313" key="3">
    <source>
        <dbReference type="Proteomes" id="UP001219525"/>
    </source>
</evidence>
<feature type="region of interest" description="Disordered" evidence="1">
    <location>
        <begin position="1"/>
        <end position="20"/>
    </location>
</feature>
<accession>A0AAD6YFY0</accession>
<dbReference type="EMBL" id="JARJCW010000035">
    <property type="protein sequence ID" value="KAJ7207896.1"/>
    <property type="molecule type" value="Genomic_DNA"/>
</dbReference>
<proteinExistence type="predicted"/>
<feature type="compositionally biased region" description="Low complexity" evidence="1">
    <location>
        <begin position="245"/>
        <end position="254"/>
    </location>
</feature>
<sequence>MDSSRKRSRQASERDELPPWECDPSYGIVHPSGCNICRSYMSHVSQAKAAQSAPILRAFREQDKQLDTYFLDGIVEGRRRQRTEDQDNLRDLERSRNDAASNVSRLRSECRETAQQLLQVTNELRLAQSERDALRKRFKPLTNQKVDTTSHNSQVDVDMMLLVPQDIDVKQTPTDVLVPSSILHSKPEDSSGSSVIPPNSVAPATALSSSSLHEASSRIISTANLPQRPTVEVIASSRANEPHATSTSSSRSIRTPKTVRQLQYLMDKAHEPGNEDYLAKVKDLCSEAHLTPREKKTELQRYILHNWRNPEPAATSAPLLLPVQESLQLRANNPRVDDPVEVWHAYLTMHRGSWPRGVRCQADGTPHLGDLKASRTVARLRPAIDANGDSTARNEFMACAVQLFASPGMYKDLLRRNALSVAPVVTYKPYRVTQFSVTATEVARHFAAAGVTVEESVAELEPWAQEYQAAFVYPTGSAHTKPSNGYRFNKSPSVYRYRSPARPYDQGDRFGWR</sequence>